<dbReference type="PROSITE" id="PS50042">
    <property type="entry name" value="CNMP_BINDING_3"/>
    <property type="match status" value="1"/>
</dbReference>
<dbReference type="EMBL" id="UFVD01000001">
    <property type="protein sequence ID" value="SUX10646.1"/>
    <property type="molecule type" value="Genomic_DNA"/>
</dbReference>
<dbReference type="InterPro" id="IPR000595">
    <property type="entry name" value="cNMP-bd_dom"/>
</dbReference>
<dbReference type="Gene3D" id="2.60.120.10">
    <property type="entry name" value="Jelly Rolls"/>
    <property type="match status" value="1"/>
</dbReference>
<dbReference type="RefSeq" id="WP_089183032.1">
    <property type="nucleotide sequence ID" value="NZ_CP043427.1"/>
</dbReference>
<dbReference type="OrthoDB" id="9815457at2"/>
<dbReference type="SMART" id="SM00100">
    <property type="entry name" value="cNMP"/>
    <property type="match status" value="1"/>
</dbReference>
<dbReference type="SUPFAM" id="SSF46785">
    <property type="entry name" value="Winged helix' DNA-binding domain"/>
    <property type="match status" value="1"/>
</dbReference>
<dbReference type="PROSITE" id="PS51063">
    <property type="entry name" value="HTH_CRP_2"/>
    <property type="match status" value="1"/>
</dbReference>
<protein>
    <submittedName>
        <fullName evidence="4">Transcriptional regulator</fullName>
    </submittedName>
</protein>
<dbReference type="InterPro" id="IPR036390">
    <property type="entry name" value="WH_DNA-bd_sf"/>
</dbReference>
<name>A0A381DJ00_9BACT</name>
<reference evidence="4 5" key="1">
    <citation type="submission" date="2018-06" db="EMBL/GenBank/DDBJ databases">
        <authorList>
            <consortium name="Pathogen Informatics"/>
            <person name="Doyle S."/>
        </authorList>
    </citation>
    <scope>NUCLEOTIDE SEQUENCE [LARGE SCALE GENOMIC DNA]</scope>
    <source>
        <strain evidence="4 5">NCTC12475</strain>
    </source>
</reference>
<dbReference type="Pfam" id="PF00027">
    <property type="entry name" value="cNMP_binding"/>
    <property type="match status" value="1"/>
</dbReference>
<dbReference type="InterPro" id="IPR012318">
    <property type="entry name" value="HTH_CRP"/>
</dbReference>
<evidence type="ECO:0000256" key="1">
    <source>
        <dbReference type="ARBA" id="ARBA00023015"/>
    </source>
</evidence>
<keyword evidence="3" id="KW-0804">Transcription</keyword>
<dbReference type="STRING" id="32024.GCA_000788295_01264"/>
<evidence type="ECO:0000256" key="2">
    <source>
        <dbReference type="ARBA" id="ARBA00023125"/>
    </source>
</evidence>
<sequence length="212" mass="24384">MLEKISFFKYVDKQKIKKIENASIIKKYKNGDLLFIEGEEPKWLHLLIKGEIRIFKTKQNGSEIFLHNILAPSFIAEIATLEGIPYPASAKFAANSEVVKIEFDFFKKECLSDENISLGMIKSLSQKLKIMNEVIHNEIILNAEAKVAKQLVENLEIFSMLKNIQIATMLNITPETLSRILSKFKKSKLIEIQKETIKIIDKKALKELYILL</sequence>
<dbReference type="GeneID" id="93091275"/>
<evidence type="ECO:0000313" key="4">
    <source>
        <dbReference type="EMBL" id="SUX10646.1"/>
    </source>
</evidence>
<dbReference type="Pfam" id="PF13545">
    <property type="entry name" value="HTH_Crp_2"/>
    <property type="match status" value="1"/>
</dbReference>
<gene>
    <name evidence="4" type="primary">crp</name>
    <name evidence="4" type="ORF">NCTC12475_00844</name>
</gene>
<keyword evidence="2" id="KW-0238">DNA-binding</keyword>
<keyword evidence="5" id="KW-1185">Reference proteome</keyword>
<keyword evidence="1" id="KW-0805">Transcription regulation</keyword>
<dbReference type="Proteomes" id="UP000254920">
    <property type="component" value="Unassembled WGS sequence"/>
</dbReference>
<dbReference type="GO" id="GO:0003677">
    <property type="term" value="F:DNA binding"/>
    <property type="evidence" value="ECO:0007669"/>
    <property type="project" value="UniProtKB-KW"/>
</dbReference>
<dbReference type="InterPro" id="IPR018490">
    <property type="entry name" value="cNMP-bd_dom_sf"/>
</dbReference>
<dbReference type="GO" id="GO:0006355">
    <property type="term" value="P:regulation of DNA-templated transcription"/>
    <property type="evidence" value="ECO:0007669"/>
    <property type="project" value="InterPro"/>
</dbReference>
<dbReference type="SUPFAM" id="SSF51206">
    <property type="entry name" value="cAMP-binding domain-like"/>
    <property type="match status" value="1"/>
</dbReference>
<accession>A0A381DJ00</accession>
<dbReference type="CDD" id="cd00038">
    <property type="entry name" value="CAP_ED"/>
    <property type="match status" value="1"/>
</dbReference>
<dbReference type="InterPro" id="IPR014710">
    <property type="entry name" value="RmlC-like_jellyroll"/>
</dbReference>
<dbReference type="InterPro" id="IPR036388">
    <property type="entry name" value="WH-like_DNA-bd_sf"/>
</dbReference>
<evidence type="ECO:0000313" key="5">
    <source>
        <dbReference type="Proteomes" id="UP000254920"/>
    </source>
</evidence>
<dbReference type="SMART" id="SM00419">
    <property type="entry name" value="HTH_CRP"/>
    <property type="match status" value="1"/>
</dbReference>
<evidence type="ECO:0000256" key="3">
    <source>
        <dbReference type="ARBA" id="ARBA00023163"/>
    </source>
</evidence>
<organism evidence="4 5">
    <name type="scientific">Campylobacter sputorum subsp. sputorum</name>
    <dbReference type="NCBI Taxonomy" id="32024"/>
    <lineage>
        <taxon>Bacteria</taxon>
        <taxon>Pseudomonadati</taxon>
        <taxon>Campylobacterota</taxon>
        <taxon>Epsilonproteobacteria</taxon>
        <taxon>Campylobacterales</taxon>
        <taxon>Campylobacteraceae</taxon>
        <taxon>Campylobacter</taxon>
    </lineage>
</organism>
<proteinExistence type="predicted"/>
<dbReference type="AlphaFoldDB" id="A0A381DJ00"/>
<dbReference type="Gene3D" id="1.10.10.10">
    <property type="entry name" value="Winged helix-like DNA-binding domain superfamily/Winged helix DNA-binding domain"/>
    <property type="match status" value="1"/>
</dbReference>